<evidence type="ECO:0008006" key="2">
    <source>
        <dbReference type="Google" id="ProtNLM"/>
    </source>
</evidence>
<gene>
    <name evidence="1" type="ORF">S12H4_32672</name>
</gene>
<name>X1TLN2_9ZZZZ</name>
<feature type="non-terminal residue" evidence="1">
    <location>
        <position position="1"/>
    </location>
</feature>
<sequence>GLSEEAKIIDEILSKHFEVASVCCKACGLPKKDFGLERISSNEHEVMCNPAGQAELLNHAKSELNIICGLCVGHDAVFAKISEAPVTTLIVKDRLLAHNPAGAIYSAYIRNQLLKAGDKFDTVEDYA</sequence>
<accession>X1TLN2</accession>
<organism evidence="1">
    <name type="scientific">marine sediment metagenome</name>
    <dbReference type="NCBI Taxonomy" id="412755"/>
    <lineage>
        <taxon>unclassified sequences</taxon>
        <taxon>metagenomes</taxon>
        <taxon>ecological metagenomes</taxon>
    </lineage>
</organism>
<protein>
    <recommendedName>
        <fullName evidence="2">Metal-binding protein</fullName>
    </recommendedName>
</protein>
<reference evidence="1" key="1">
    <citation type="journal article" date="2014" name="Front. Microbiol.">
        <title>High frequency of phylogenetically diverse reductive dehalogenase-homologous genes in deep subseafloor sedimentary metagenomes.</title>
        <authorList>
            <person name="Kawai M."/>
            <person name="Futagami T."/>
            <person name="Toyoda A."/>
            <person name="Takaki Y."/>
            <person name="Nishi S."/>
            <person name="Hori S."/>
            <person name="Arai W."/>
            <person name="Tsubouchi T."/>
            <person name="Morono Y."/>
            <person name="Uchiyama I."/>
            <person name="Ito T."/>
            <person name="Fujiyama A."/>
            <person name="Inagaki F."/>
            <person name="Takami H."/>
        </authorList>
    </citation>
    <scope>NUCLEOTIDE SEQUENCE</scope>
    <source>
        <strain evidence="1">Expedition CK06-06</strain>
    </source>
</reference>
<proteinExistence type="predicted"/>
<evidence type="ECO:0000313" key="1">
    <source>
        <dbReference type="EMBL" id="GAI92276.1"/>
    </source>
</evidence>
<dbReference type="EMBL" id="BARW01019176">
    <property type="protein sequence ID" value="GAI92276.1"/>
    <property type="molecule type" value="Genomic_DNA"/>
</dbReference>
<dbReference type="Pfam" id="PF08901">
    <property type="entry name" value="DUF1847"/>
    <property type="match status" value="1"/>
</dbReference>
<dbReference type="InterPro" id="IPR014997">
    <property type="entry name" value="DUF1847"/>
</dbReference>
<comment type="caution">
    <text evidence="1">The sequence shown here is derived from an EMBL/GenBank/DDBJ whole genome shotgun (WGS) entry which is preliminary data.</text>
</comment>
<dbReference type="AlphaFoldDB" id="X1TLN2"/>